<dbReference type="GO" id="GO:0005509">
    <property type="term" value="F:calcium ion binding"/>
    <property type="evidence" value="ECO:0007669"/>
    <property type="project" value="InterPro"/>
</dbReference>
<comment type="caution">
    <text evidence="1">The sequence shown here is derived from an EMBL/GenBank/DDBJ whole genome shotgun (WGS) entry which is preliminary data.</text>
</comment>
<dbReference type="InterPro" id="IPR011049">
    <property type="entry name" value="Serralysin-like_metalloprot_C"/>
</dbReference>
<dbReference type="Gene3D" id="2.150.10.10">
    <property type="entry name" value="Serralysin-like metalloprotease, C-terminal"/>
    <property type="match status" value="1"/>
</dbReference>
<dbReference type="PROSITE" id="PS00330">
    <property type="entry name" value="HEMOLYSIN_CALCIUM"/>
    <property type="match status" value="1"/>
</dbReference>
<keyword evidence="2" id="KW-1185">Reference proteome</keyword>
<evidence type="ECO:0000313" key="2">
    <source>
        <dbReference type="Proteomes" id="UP000528286"/>
    </source>
</evidence>
<proteinExistence type="predicted"/>
<dbReference type="Proteomes" id="UP000528286">
    <property type="component" value="Unassembled WGS sequence"/>
</dbReference>
<dbReference type="InterPro" id="IPR001343">
    <property type="entry name" value="Hemolysn_Ca-bd"/>
</dbReference>
<dbReference type="InterPro" id="IPR018511">
    <property type="entry name" value="Hemolysin-typ_Ca-bd_CS"/>
</dbReference>
<dbReference type="EMBL" id="JACIEZ010000015">
    <property type="protein sequence ID" value="MBB4067148.1"/>
    <property type="molecule type" value="Genomic_DNA"/>
</dbReference>
<dbReference type="AlphaFoldDB" id="A0A7W6NMN0"/>
<evidence type="ECO:0000313" key="1">
    <source>
        <dbReference type="EMBL" id="MBB4067148.1"/>
    </source>
</evidence>
<accession>A0A7W6NMN0</accession>
<sequence length="150" mass="15470">MDTLSGFENVSGTNYDDVLTGDAGVNQLYGWSGRDTLNGGLGNDILTGGFGADRFVFSANGGRDRIRDFSIAQGDKIVLNAASFGLAANASIADYLVIGTAALKADHGYLVANDRGVWWDADGSGAGAAQQLVQVDTAIAGLNASQFVFA</sequence>
<dbReference type="RefSeq" id="WP_183368386.1">
    <property type="nucleotide sequence ID" value="NZ_JACIEZ010000015.1"/>
</dbReference>
<organism evidence="1 2">
    <name type="scientific">Gellertiella hungarica</name>
    <dbReference type="NCBI Taxonomy" id="1572859"/>
    <lineage>
        <taxon>Bacteria</taxon>
        <taxon>Pseudomonadati</taxon>
        <taxon>Pseudomonadota</taxon>
        <taxon>Alphaproteobacteria</taxon>
        <taxon>Hyphomicrobiales</taxon>
        <taxon>Rhizobiaceae</taxon>
        <taxon>Gellertiella</taxon>
    </lineage>
</organism>
<protein>
    <submittedName>
        <fullName evidence="1">Ca2+-binding RTX toxin-like protein</fullName>
    </submittedName>
</protein>
<reference evidence="1 2" key="1">
    <citation type="submission" date="2020-08" db="EMBL/GenBank/DDBJ databases">
        <title>Genomic Encyclopedia of Type Strains, Phase IV (KMG-IV): sequencing the most valuable type-strain genomes for metagenomic binning, comparative biology and taxonomic classification.</title>
        <authorList>
            <person name="Goeker M."/>
        </authorList>
    </citation>
    <scope>NUCLEOTIDE SEQUENCE [LARGE SCALE GENOMIC DNA]</scope>
    <source>
        <strain evidence="1 2">DSM 29853</strain>
    </source>
</reference>
<name>A0A7W6NMN0_9HYPH</name>
<dbReference type="PRINTS" id="PR00313">
    <property type="entry name" value="CABNDNGRPT"/>
</dbReference>
<gene>
    <name evidence="1" type="ORF">GGR23_004377</name>
</gene>
<dbReference type="Pfam" id="PF00353">
    <property type="entry name" value="HemolysinCabind"/>
    <property type="match status" value="1"/>
</dbReference>
<dbReference type="SUPFAM" id="SSF51120">
    <property type="entry name" value="beta-Roll"/>
    <property type="match status" value="1"/>
</dbReference>